<dbReference type="InterPro" id="IPR002182">
    <property type="entry name" value="NB-ARC"/>
</dbReference>
<gene>
    <name evidence="3" type="primary">LOC125316166</name>
</gene>
<dbReference type="RefSeq" id="XP_048139604.1">
    <property type="nucleotide sequence ID" value="XM_048283647.1"/>
</dbReference>
<dbReference type="Gene3D" id="1.10.10.10">
    <property type="entry name" value="Winged helix-like DNA-binding domain superfamily/Winged helix DNA-binding domain"/>
    <property type="match status" value="1"/>
</dbReference>
<dbReference type="SUPFAM" id="SSF52540">
    <property type="entry name" value="P-loop containing nucleoside triphosphate hydrolases"/>
    <property type="match status" value="1"/>
</dbReference>
<dbReference type="InterPro" id="IPR044974">
    <property type="entry name" value="Disease_R_plants"/>
</dbReference>
<evidence type="ECO:0000313" key="3">
    <source>
        <dbReference type="RefSeq" id="XP_048139604.1"/>
    </source>
</evidence>
<dbReference type="InterPro" id="IPR027417">
    <property type="entry name" value="P-loop_NTPase"/>
</dbReference>
<dbReference type="InterPro" id="IPR036388">
    <property type="entry name" value="WH-like_DNA-bd_sf"/>
</dbReference>
<evidence type="ECO:0000259" key="1">
    <source>
        <dbReference type="Pfam" id="PF00931"/>
    </source>
</evidence>
<dbReference type="PANTHER" id="PTHR23155">
    <property type="entry name" value="DISEASE RESISTANCE PROTEIN RP"/>
    <property type="match status" value="1"/>
</dbReference>
<dbReference type="Gene3D" id="3.40.50.300">
    <property type="entry name" value="P-loop containing nucleotide triphosphate hydrolases"/>
    <property type="match status" value="1"/>
</dbReference>
<reference evidence="3" key="1">
    <citation type="submission" date="2025-08" db="UniProtKB">
        <authorList>
            <consortium name="RefSeq"/>
        </authorList>
    </citation>
    <scope>IDENTIFICATION</scope>
    <source>
        <tissue evidence="3">Leaf</tissue>
    </source>
</reference>
<dbReference type="GeneID" id="125316166"/>
<evidence type="ECO:0000313" key="2">
    <source>
        <dbReference type="Proteomes" id="UP000827889"/>
    </source>
</evidence>
<proteinExistence type="predicted"/>
<protein>
    <submittedName>
        <fullName evidence="3">Inactive disease susceptibility protein LOV1</fullName>
    </submittedName>
</protein>
<dbReference type="PRINTS" id="PR00364">
    <property type="entry name" value="DISEASERSIST"/>
</dbReference>
<name>A0ABM3HSM1_9MYRT</name>
<dbReference type="Pfam" id="PF00931">
    <property type="entry name" value="NB-ARC"/>
    <property type="match status" value="1"/>
</dbReference>
<accession>A0ABM3HSM1</accession>
<keyword evidence="2" id="KW-1185">Reference proteome</keyword>
<feature type="domain" description="NB-ARC" evidence="1">
    <location>
        <begin position="28"/>
        <end position="192"/>
    </location>
</feature>
<organism evidence="2 3">
    <name type="scientific">Rhodamnia argentea</name>
    <dbReference type="NCBI Taxonomy" id="178133"/>
    <lineage>
        <taxon>Eukaryota</taxon>
        <taxon>Viridiplantae</taxon>
        <taxon>Streptophyta</taxon>
        <taxon>Embryophyta</taxon>
        <taxon>Tracheophyta</taxon>
        <taxon>Spermatophyta</taxon>
        <taxon>Magnoliopsida</taxon>
        <taxon>eudicotyledons</taxon>
        <taxon>Gunneridae</taxon>
        <taxon>Pentapetalae</taxon>
        <taxon>rosids</taxon>
        <taxon>malvids</taxon>
        <taxon>Myrtales</taxon>
        <taxon>Myrtaceae</taxon>
        <taxon>Myrtoideae</taxon>
        <taxon>Myrteae</taxon>
        <taxon>Australasian group</taxon>
        <taxon>Rhodamnia</taxon>
    </lineage>
</organism>
<dbReference type="Proteomes" id="UP000827889">
    <property type="component" value="Chromosome 8"/>
</dbReference>
<dbReference type="PANTHER" id="PTHR23155:SF955">
    <property type="entry name" value="AAA+ ATPASE DOMAIN-CONTAINING PROTEIN"/>
    <property type="match status" value="1"/>
</dbReference>
<sequence>MNILRPENNMKPGSDIVCREGFVGKLLAQLIHDVDDRSELRVISVLGERAIDKTALVRSVYDRLDIKRHFECRAWVRVLPGSGLEYILLDVLRQTTMRELKDVDRPPEQHLSEMLKKTLMEQRYLVVLDNLQSVDLMTKLLISLDSKNGSRVVITTRNENMSLYLGPPHYDPVELCRLSEEESHRLLIGSGWTDDRELTGAILGKCKGYPPVIRLLGGLLPTVEKDRRSTLADRVPNYCTLGEIISLSYDPLPDRLRHCLLYLALFPREFGIPVRRLFNIRLADGLLSSKGQVPEHSTKECLDALVARNLIHVVTWKLDGSIRTCLMPGYLHDFMSEMVMDVGTWEVRLRIIKVHGFKELNITRTHMFTSKWGCSFKGSNVSTQGLTCFLQNGVAALRGPM</sequence>